<keyword evidence="2" id="KW-0496">Mitochondrion</keyword>
<comment type="caution">
    <text evidence="4">The sequence shown here is derived from an EMBL/GenBank/DDBJ whole genome shotgun (WGS) entry which is preliminary data.</text>
</comment>
<evidence type="ECO:0000313" key="4">
    <source>
        <dbReference type="EMBL" id="KYR02543.1"/>
    </source>
</evidence>
<keyword evidence="3" id="KW-0143">Chaperone</keyword>
<dbReference type="AlphaFoldDB" id="A0A152A8K0"/>
<accession>A0A152A8K0</accession>
<reference evidence="4 5" key="1">
    <citation type="submission" date="2015-12" db="EMBL/GenBank/DDBJ databases">
        <title>Dictyostelia acquired genes for synthesis and detection of signals that induce cell-type specialization by lateral gene transfer from prokaryotes.</title>
        <authorList>
            <person name="Gloeckner G."/>
            <person name="Schaap P."/>
        </authorList>
    </citation>
    <scope>NUCLEOTIDE SEQUENCE [LARGE SCALE GENOMIC DNA]</scope>
    <source>
        <strain evidence="4 5">TK</strain>
    </source>
</reference>
<proteinExistence type="predicted"/>
<comment type="subcellular location">
    <subcellularLocation>
        <location evidence="1">Mitochondrion matrix</location>
    </subcellularLocation>
</comment>
<keyword evidence="5" id="KW-1185">Reference proteome</keyword>
<dbReference type="EMBL" id="LODT01000004">
    <property type="protein sequence ID" value="KYR02543.1"/>
    <property type="molecule type" value="Genomic_DNA"/>
</dbReference>
<dbReference type="STRING" id="361077.A0A152A8K0"/>
<evidence type="ECO:0000256" key="3">
    <source>
        <dbReference type="ARBA" id="ARBA00023186"/>
    </source>
</evidence>
<protein>
    <submittedName>
        <fullName evidence="4">LYR motif-containing protein 7</fullName>
    </submittedName>
</protein>
<dbReference type="CDD" id="cd20267">
    <property type="entry name" value="Complex1_LYR_LYRM7"/>
    <property type="match status" value="1"/>
</dbReference>
<name>A0A152A8K0_TIELA</name>
<dbReference type="OMA" id="QQYRENQ"/>
<dbReference type="InterPro" id="IPR045298">
    <property type="entry name" value="Complex1_LYR_LYRM7"/>
</dbReference>
<evidence type="ECO:0000256" key="2">
    <source>
        <dbReference type="ARBA" id="ARBA00023128"/>
    </source>
</evidence>
<dbReference type="PANTHER" id="PTHR46749:SF1">
    <property type="entry name" value="COMPLEX III ASSEMBLY FACTOR LYRM7"/>
    <property type="match status" value="1"/>
</dbReference>
<sequence length="139" mass="16127">MALRNRVLNSYINLLRTEKRVFNQDLKTLNNVLHQTRQQYRENQLVTDEKKIEELVEHANAVSNFLLTNLVQAVRKSETRFELKFHKDTDLNHTYEFIGDQKIRKKRGKIALDESQEEQSQCCGGGACGTNTNISQKCS</sequence>
<dbReference type="Proteomes" id="UP000076078">
    <property type="component" value="Unassembled WGS sequence"/>
</dbReference>
<organism evidence="4 5">
    <name type="scientific">Tieghemostelium lacteum</name>
    <name type="common">Slime mold</name>
    <name type="synonym">Dictyostelium lacteum</name>
    <dbReference type="NCBI Taxonomy" id="361077"/>
    <lineage>
        <taxon>Eukaryota</taxon>
        <taxon>Amoebozoa</taxon>
        <taxon>Evosea</taxon>
        <taxon>Eumycetozoa</taxon>
        <taxon>Dictyostelia</taxon>
        <taxon>Dictyosteliales</taxon>
        <taxon>Raperosteliaceae</taxon>
        <taxon>Tieghemostelium</taxon>
    </lineage>
</organism>
<dbReference type="GO" id="GO:0005759">
    <property type="term" value="C:mitochondrial matrix"/>
    <property type="evidence" value="ECO:0007669"/>
    <property type="project" value="UniProtKB-SubCell"/>
</dbReference>
<dbReference type="OrthoDB" id="529194at2759"/>
<gene>
    <name evidence="4" type="ORF">DLAC_01389</name>
</gene>
<dbReference type="GO" id="GO:0034551">
    <property type="term" value="P:mitochondrial respiratory chain complex III assembly"/>
    <property type="evidence" value="ECO:0007669"/>
    <property type="project" value="InterPro"/>
</dbReference>
<evidence type="ECO:0000313" key="5">
    <source>
        <dbReference type="Proteomes" id="UP000076078"/>
    </source>
</evidence>
<dbReference type="FunCoup" id="A0A152A8K0">
    <property type="interactions" value="2"/>
</dbReference>
<dbReference type="PANTHER" id="PTHR46749">
    <property type="entry name" value="COMPLEX III ASSEMBLY FACTOR LYRM7"/>
    <property type="match status" value="1"/>
</dbReference>
<dbReference type="InterPro" id="IPR050435">
    <property type="entry name" value="MZM1/LYRM7"/>
</dbReference>
<dbReference type="GO" id="GO:0044183">
    <property type="term" value="F:protein folding chaperone"/>
    <property type="evidence" value="ECO:0007669"/>
    <property type="project" value="TreeGrafter"/>
</dbReference>
<dbReference type="InParanoid" id="A0A152A8K0"/>
<evidence type="ECO:0000256" key="1">
    <source>
        <dbReference type="ARBA" id="ARBA00004305"/>
    </source>
</evidence>